<dbReference type="AlphaFoldDB" id="A0A8H6I3I3"/>
<comment type="caution">
    <text evidence="2">The sequence shown here is derived from an EMBL/GenBank/DDBJ whole genome shotgun (WGS) entry which is preliminary data.</text>
</comment>
<dbReference type="EMBL" id="JACGCI010000025">
    <property type="protein sequence ID" value="KAF6756773.1"/>
    <property type="molecule type" value="Genomic_DNA"/>
</dbReference>
<dbReference type="Proteomes" id="UP000521943">
    <property type="component" value="Unassembled WGS sequence"/>
</dbReference>
<reference evidence="2 3" key="1">
    <citation type="submission" date="2020-07" db="EMBL/GenBank/DDBJ databases">
        <title>Comparative genomics of pyrophilous fungi reveals a link between fire events and developmental genes.</title>
        <authorList>
            <consortium name="DOE Joint Genome Institute"/>
            <person name="Steindorff A.S."/>
            <person name="Carver A."/>
            <person name="Calhoun S."/>
            <person name="Stillman K."/>
            <person name="Liu H."/>
            <person name="Lipzen A."/>
            <person name="Pangilinan J."/>
            <person name="Labutti K."/>
            <person name="Bruns T.D."/>
            <person name="Grigoriev I.V."/>
        </authorList>
    </citation>
    <scope>NUCLEOTIDE SEQUENCE [LARGE SCALE GENOMIC DNA]</scope>
    <source>
        <strain evidence="2 3">CBS 144469</strain>
    </source>
</reference>
<dbReference type="GO" id="GO:0005737">
    <property type="term" value="C:cytoplasm"/>
    <property type="evidence" value="ECO:0007669"/>
    <property type="project" value="TreeGrafter"/>
</dbReference>
<dbReference type="GO" id="GO:0050660">
    <property type="term" value="F:flavin adenine dinucleotide binding"/>
    <property type="evidence" value="ECO:0007669"/>
    <property type="project" value="TreeGrafter"/>
</dbReference>
<feature type="domain" description="FAD/NAD(P)-binding" evidence="1">
    <location>
        <begin position="87"/>
        <end position="293"/>
    </location>
</feature>
<dbReference type="Pfam" id="PF07992">
    <property type="entry name" value="Pyr_redox_2"/>
    <property type="match status" value="1"/>
</dbReference>
<evidence type="ECO:0000313" key="3">
    <source>
        <dbReference type="Proteomes" id="UP000521943"/>
    </source>
</evidence>
<dbReference type="InterPro" id="IPR036188">
    <property type="entry name" value="FAD/NAD-bd_sf"/>
</dbReference>
<gene>
    <name evidence="2" type="ORF">DFP72DRAFT_810211</name>
</gene>
<proteinExistence type="predicted"/>
<protein>
    <recommendedName>
        <fullName evidence="1">FAD/NAD(P)-binding domain-containing protein</fullName>
    </recommendedName>
</protein>
<organism evidence="2 3">
    <name type="scientific">Ephemerocybe angulata</name>
    <dbReference type="NCBI Taxonomy" id="980116"/>
    <lineage>
        <taxon>Eukaryota</taxon>
        <taxon>Fungi</taxon>
        <taxon>Dikarya</taxon>
        <taxon>Basidiomycota</taxon>
        <taxon>Agaricomycotina</taxon>
        <taxon>Agaricomycetes</taxon>
        <taxon>Agaricomycetidae</taxon>
        <taxon>Agaricales</taxon>
        <taxon>Agaricineae</taxon>
        <taxon>Psathyrellaceae</taxon>
        <taxon>Ephemerocybe</taxon>
    </lineage>
</organism>
<dbReference type="GO" id="GO:0004174">
    <property type="term" value="F:electron-transferring-flavoprotein dehydrogenase activity"/>
    <property type="evidence" value="ECO:0007669"/>
    <property type="project" value="TreeGrafter"/>
</dbReference>
<dbReference type="PANTHER" id="PTHR43735:SF2">
    <property type="entry name" value="FE-REGULATED PROTEIN 8"/>
    <property type="match status" value="1"/>
</dbReference>
<dbReference type="OrthoDB" id="202203at2759"/>
<dbReference type="PANTHER" id="PTHR43735">
    <property type="entry name" value="APOPTOSIS-INDUCING FACTOR 1"/>
    <property type="match status" value="1"/>
</dbReference>
<dbReference type="SUPFAM" id="SSF51905">
    <property type="entry name" value="FAD/NAD(P)-binding domain"/>
    <property type="match status" value="2"/>
</dbReference>
<name>A0A8H6I3I3_9AGAR</name>
<evidence type="ECO:0000313" key="2">
    <source>
        <dbReference type="EMBL" id="KAF6756773.1"/>
    </source>
</evidence>
<accession>A0A8H6I3I3</accession>
<dbReference type="InterPro" id="IPR023753">
    <property type="entry name" value="FAD/NAD-binding_dom"/>
</dbReference>
<dbReference type="Gene3D" id="3.50.50.60">
    <property type="entry name" value="FAD/NAD(P)-binding domain"/>
    <property type="match status" value="3"/>
</dbReference>
<keyword evidence="3" id="KW-1185">Reference proteome</keyword>
<sequence length="431" mass="46887">MGGGNSPSGQTKTVVVLGVAYGDVYVMPRFAVLPGHEYKSFIPYTNVFLDGENKKSNHIVLKTTVKAIRPNHITISEAFPELGIPCTDIAFDYAIYALGAHLPAPLDLWGKDPRDTLKPGNEKVWTYNGLKSEGMAWLQERQKVIEASPTVLVVGGGALGIRRFQRFLLSPTEFATDIKAVHPEKKVTLLHSRKQLLPRFDQAMHDEIRKTMELQDIELILGERLDLSTTDENQKVVNAQGQRIVRTEKGRELAADLLLLCTGQKPNTQMLEAMDPATINPTNGLAYVQRTMQVTTAPPVESLAADLEASVSVSETASSSKAVNAPYTYSNIFAVGDVADAFGAIPAGHTAYYQGIVAANNIVKLVTKPGEKLEEYTPGEPAIKVSLGLTKGVYQVEGNVGTKDDGVPDLHAGAIWSLFGIKVEKDEDMFP</sequence>
<evidence type="ECO:0000259" key="1">
    <source>
        <dbReference type="Pfam" id="PF07992"/>
    </source>
</evidence>